<dbReference type="PROSITE" id="PS51257">
    <property type="entry name" value="PROKAR_LIPOPROTEIN"/>
    <property type="match status" value="1"/>
</dbReference>
<feature type="chain" id="PRO_5039269615" evidence="2">
    <location>
        <begin position="25"/>
        <end position="253"/>
    </location>
</feature>
<feature type="signal peptide" evidence="2">
    <location>
        <begin position="1"/>
        <end position="24"/>
    </location>
</feature>
<gene>
    <name evidence="3" type="ORF">ESP51_05620</name>
</gene>
<dbReference type="EMBL" id="SDPN01000007">
    <property type="protein sequence ID" value="RXZ72095.1"/>
    <property type="molecule type" value="Genomic_DNA"/>
</dbReference>
<comment type="caution">
    <text evidence="3">The sequence shown here is derived from an EMBL/GenBank/DDBJ whole genome shotgun (WGS) entry which is preliminary data.</text>
</comment>
<evidence type="ECO:0000256" key="2">
    <source>
        <dbReference type="SAM" id="SignalP"/>
    </source>
</evidence>
<dbReference type="RefSeq" id="WP_129519915.1">
    <property type="nucleotide sequence ID" value="NZ_SDPN01000007.1"/>
</dbReference>
<organism evidence="3 4">
    <name type="scientific">Agromyces albus</name>
    <dbReference type="NCBI Taxonomy" id="205332"/>
    <lineage>
        <taxon>Bacteria</taxon>
        <taxon>Bacillati</taxon>
        <taxon>Actinomycetota</taxon>
        <taxon>Actinomycetes</taxon>
        <taxon>Micrococcales</taxon>
        <taxon>Microbacteriaceae</taxon>
        <taxon>Agromyces</taxon>
    </lineage>
</organism>
<feature type="compositionally biased region" description="Pro residues" evidence="1">
    <location>
        <begin position="45"/>
        <end position="58"/>
    </location>
</feature>
<evidence type="ECO:0000256" key="1">
    <source>
        <dbReference type="SAM" id="MobiDB-lite"/>
    </source>
</evidence>
<feature type="compositionally biased region" description="Pro residues" evidence="1">
    <location>
        <begin position="28"/>
        <end position="37"/>
    </location>
</feature>
<dbReference type="AlphaFoldDB" id="A0A4Q2L1Y8"/>
<dbReference type="OrthoDB" id="5005615at2"/>
<feature type="region of interest" description="Disordered" evidence="1">
    <location>
        <begin position="28"/>
        <end position="58"/>
    </location>
</feature>
<evidence type="ECO:0000313" key="4">
    <source>
        <dbReference type="Proteomes" id="UP000293865"/>
    </source>
</evidence>
<name>A0A4Q2L1Y8_9MICO</name>
<keyword evidence="4" id="KW-1185">Reference proteome</keyword>
<evidence type="ECO:0000313" key="3">
    <source>
        <dbReference type="EMBL" id="RXZ72095.1"/>
    </source>
</evidence>
<protein>
    <submittedName>
        <fullName evidence="3">Uncharacterized protein</fullName>
    </submittedName>
</protein>
<reference evidence="3 4" key="1">
    <citation type="submission" date="2019-01" db="EMBL/GenBank/DDBJ databases">
        <title>Agromyces.</title>
        <authorList>
            <person name="Li J."/>
        </authorList>
    </citation>
    <scope>NUCLEOTIDE SEQUENCE [LARGE SCALE GENOMIC DNA]</scope>
    <source>
        <strain evidence="3 4">DSM 15934</strain>
    </source>
</reference>
<proteinExistence type="predicted"/>
<dbReference type="Proteomes" id="UP000293865">
    <property type="component" value="Unassembled WGS sequence"/>
</dbReference>
<sequence length="253" mass="26938">MRGRTTLTAVVTAVAALFLAGCVAVPEPTPRPTPSPVPTASAGPATPPPATAAPIAAPDPAPVDPVVVHLTVRPEQLDLENASGDVVATLSYDADAEVFVDTLSQVLGGDPTVEERPGGHEWYPSTRYTWPGLAVADDHEPEEYVSDMNVSVNFTHPVIANGISVSTVQGFRPGDDLRAFAEELGEQWHETGSNSFPAETGPEIGERMYSEWDDTYWKYANANAVSVNEWNSTADPSVTSVIFAPWNFGIGHV</sequence>
<keyword evidence="2" id="KW-0732">Signal</keyword>
<accession>A0A4Q2L1Y8</accession>